<feature type="DNA-binding region" description="H-T-H motif" evidence="4">
    <location>
        <begin position="29"/>
        <end position="48"/>
    </location>
</feature>
<evidence type="ECO:0000256" key="4">
    <source>
        <dbReference type="PROSITE-ProRule" id="PRU00335"/>
    </source>
</evidence>
<sequence length="198" mass="22335">MTTKAELTSQYILEIVAPIFNKNGYAATSLSDVTNATGLTKGAIYGNFKNKEDLAIASFKFTIKNMMKRIAEHLSTSDSPIQKLFLITDFYRNYYDYSKQLGGCPVINIGVDANNQNSLLLQKVKEVIERIQDQVATIIEDGIEAGEISSEINAMYFAKRLDTMIQGAIFMTYTMDDDFYIQDTMDLIDNMIVQELKL</sequence>
<keyword evidence="2 4" id="KW-0238">DNA-binding</keyword>
<dbReference type="AlphaFoldDB" id="A0A2K9PKL6"/>
<dbReference type="InterPro" id="IPR009057">
    <property type="entry name" value="Homeodomain-like_sf"/>
</dbReference>
<dbReference type="PANTHER" id="PTHR47506">
    <property type="entry name" value="TRANSCRIPTIONAL REGULATORY PROTEIN"/>
    <property type="match status" value="1"/>
</dbReference>
<dbReference type="SUPFAM" id="SSF46689">
    <property type="entry name" value="Homeodomain-like"/>
    <property type="match status" value="1"/>
</dbReference>
<proteinExistence type="predicted"/>
<evidence type="ECO:0000256" key="3">
    <source>
        <dbReference type="ARBA" id="ARBA00023163"/>
    </source>
</evidence>
<evidence type="ECO:0000259" key="5">
    <source>
        <dbReference type="PROSITE" id="PS50977"/>
    </source>
</evidence>
<gene>
    <name evidence="6" type="ORF">C1H87_02105</name>
</gene>
<feature type="domain" description="HTH tetR-type" evidence="5">
    <location>
        <begin position="6"/>
        <end position="66"/>
    </location>
</feature>
<dbReference type="InterPro" id="IPR036271">
    <property type="entry name" value="Tet_transcr_reg_TetR-rel_C_sf"/>
</dbReference>
<evidence type="ECO:0000256" key="1">
    <source>
        <dbReference type="ARBA" id="ARBA00023015"/>
    </source>
</evidence>
<dbReference type="EMBL" id="CP025791">
    <property type="protein sequence ID" value="AUP77575.1"/>
    <property type="molecule type" value="Genomic_DNA"/>
</dbReference>
<evidence type="ECO:0000313" key="7">
    <source>
        <dbReference type="Proteomes" id="UP000235826"/>
    </source>
</evidence>
<dbReference type="Proteomes" id="UP000235826">
    <property type="component" value="Chromosome"/>
</dbReference>
<dbReference type="KEGG" id="fek:C1H87_02105"/>
<accession>A0A2K9PKL6</accession>
<keyword evidence="7" id="KW-1185">Reference proteome</keyword>
<name>A0A2K9PKL6_9FLAO</name>
<dbReference type="PROSITE" id="PS50977">
    <property type="entry name" value="HTH_TETR_2"/>
    <property type="match status" value="1"/>
</dbReference>
<protein>
    <submittedName>
        <fullName evidence="6">TetR/AcrR family transcriptional regulator</fullName>
    </submittedName>
</protein>
<dbReference type="RefSeq" id="WP_102754235.1">
    <property type="nucleotide sequence ID" value="NZ_CP025791.1"/>
</dbReference>
<dbReference type="Gene3D" id="1.10.357.10">
    <property type="entry name" value="Tetracycline Repressor, domain 2"/>
    <property type="match status" value="1"/>
</dbReference>
<dbReference type="OrthoDB" id="9798857at2"/>
<dbReference type="GO" id="GO:0003677">
    <property type="term" value="F:DNA binding"/>
    <property type="evidence" value="ECO:0007669"/>
    <property type="project" value="UniProtKB-UniRule"/>
</dbReference>
<dbReference type="Pfam" id="PF16925">
    <property type="entry name" value="TetR_C_13"/>
    <property type="match status" value="1"/>
</dbReference>
<dbReference type="Pfam" id="PF00440">
    <property type="entry name" value="TetR_N"/>
    <property type="match status" value="1"/>
</dbReference>
<reference evidence="6 7" key="1">
    <citation type="submission" date="2018-01" db="EMBL/GenBank/DDBJ databases">
        <title>Complete genome sequence of Flavivirga eckloniae ECD14 isolated from seaweed Ecklonia cava.</title>
        <authorList>
            <person name="Lee J.H."/>
            <person name="Baik K.S."/>
            <person name="Seong C.N."/>
        </authorList>
    </citation>
    <scope>NUCLEOTIDE SEQUENCE [LARGE SCALE GENOMIC DNA]</scope>
    <source>
        <strain evidence="6 7">ECD14</strain>
    </source>
</reference>
<evidence type="ECO:0000256" key="2">
    <source>
        <dbReference type="ARBA" id="ARBA00023125"/>
    </source>
</evidence>
<organism evidence="6 7">
    <name type="scientific">Flavivirga eckloniae</name>
    <dbReference type="NCBI Taxonomy" id="1803846"/>
    <lineage>
        <taxon>Bacteria</taxon>
        <taxon>Pseudomonadati</taxon>
        <taxon>Bacteroidota</taxon>
        <taxon>Flavobacteriia</taxon>
        <taxon>Flavobacteriales</taxon>
        <taxon>Flavobacteriaceae</taxon>
        <taxon>Flavivirga</taxon>
    </lineage>
</organism>
<dbReference type="InterPro" id="IPR001647">
    <property type="entry name" value="HTH_TetR"/>
</dbReference>
<dbReference type="SUPFAM" id="SSF48498">
    <property type="entry name" value="Tetracyclin repressor-like, C-terminal domain"/>
    <property type="match status" value="1"/>
</dbReference>
<dbReference type="PANTHER" id="PTHR47506:SF3">
    <property type="entry name" value="HTH-TYPE TRANSCRIPTIONAL REGULATOR LMRA"/>
    <property type="match status" value="1"/>
</dbReference>
<evidence type="ECO:0000313" key="6">
    <source>
        <dbReference type="EMBL" id="AUP77575.1"/>
    </source>
</evidence>
<keyword evidence="1" id="KW-0805">Transcription regulation</keyword>
<dbReference type="PRINTS" id="PR00455">
    <property type="entry name" value="HTHTETR"/>
</dbReference>
<keyword evidence="3" id="KW-0804">Transcription</keyword>
<dbReference type="InterPro" id="IPR011075">
    <property type="entry name" value="TetR_C"/>
</dbReference>